<protein>
    <recommendedName>
        <fullName evidence="3">Transcobalamin-like C-terminal domain-containing protein</fullName>
    </recommendedName>
</protein>
<dbReference type="EMBL" id="CAVN010000098">
    <property type="protein sequence ID" value="CDF58683.1"/>
    <property type="molecule type" value="Genomic_DNA"/>
</dbReference>
<feature type="region of interest" description="Disordered" evidence="1">
    <location>
        <begin position="30"/>
        <end position="103"/>
    </location>
</feature>
<evidence type="ECO:0000313" key="5">
    <source>
        <dbReference type="Proteomes" id="UP000014923"/>
    </source>
</evidence>
<dbReference type="AlphaFoldDB" id="R7RTR5"/>
<dbReference type="Gene3D" id="2.170.130.30">
    <property type="match status" value="1"/>
</dbReference>
<name>R7RTR5_9CLOT</name>
<accession>R7RTR5</accession>
<dbReference type="InterPro" id="IPR027954">
    <property type="entry name" value="Transcobalamin-like_C"/>
</dbReference>
<comment type="caution">
    <text evidence="4">The sequence shown here is derived from an EMBL/GenBank/DDBJ whole genome shotgun (WGS) entry which is preliminary data.</text>
</comment>
<evidence type="ECO:0000313" key="4">
    <source>
        <dbReference type="EMBL" id="CDF58683.1"/>
    </source>
</evidence>
<dbReference type="Proteomes" id="UP000014923">
    <property type="component" value="Unassembled WGS sequence"/>
</dbReference>
<dbReference type="RefSeq" id="WP_018663018.1">
    <property type="nucleotide sequence ID" value="NZ_HF952018.1"/>
</dbReference>
<dbReference type="OrthoDB" id="2356646at2"/>
<keyword evidence="5" id="KW-1185">Reference proteome</keyword>
<keyword evidence="2" id="KW-0732">Signal</keyword>
<gene>
    <name evidence="4" type="ORF">TCEL_00729</name>
</gene>
<dbReference type="eggNOG" id="ENOG5033AEP">
    <property type="taxonomic scope" value="Bacteria"/>
</dbReference>
<feature type="domain" description="Transcobalamin-like C-terminal" evidence="3">
    <location>
        <begin position="146"/>
        <end position="212"/>
    </location>
</feature>
<evidence type="ECO:0000256" key="2">
    <source>
        <dbReference type="SAM" id="SignalP"/>
    </source>
</evidence>
<reference evidence="4" key="1">
    <citation type="submission" date="2013-03" db="EMBL/GenBank/DDBJ databases">
        <title>Draft genome sequence of the hydrogen-ethanol-producing anaerobic alkalithermophilic Caloramator celere.</title>
        <authorList>
            <person name="Ciranna A."/>
            <person name="Larjo A."/>
            <person name="Kivisto A."/>
            <person name="Santala V."/>
            <person name="Roos C."/>
            <person name="Karp M."/>
        </authorList>
    </citation>
    <scope>NUCLEOTIDE SEQUENCE [LARGE SCALE GENOMIC DNA]</scope>
    <source>
        <strain evidence="4">DSM 8682</strain>
    </source>
</reference>
<evidence type="ECO:0000256" key="1">
    <source>
        <dbReference type="SAM" id="MobiDB-lite"/>
    </source>
</evidence>
<dbReference type="HOGENOM" id="CLU_1266386_0_0_9"/>
<feature type="chain" id="PRO_5004455295" description="Transcobalamin-like C-terminal domain-containing protein" evidence="2">
    <location>
        <begin position="23"/>
        <end position="218"/>
    </location>
</feature>
<feature type="compositionally biased region" description="Basic and acidic residues" evidence="1">
    <location>
        <begin position="30"/>
        <end position="66"/>
    </location>
</feature>
<evidence type="ECO:0000259" key="3">
    <source>
        <dbReference type="Pfam" id="PF14478"/>
    </source>
</evidence>
<organism evidence="4 5">
    <name type="scientific">Thermobrachium celere DSM 8682</name>
    <dbReference type="NCBI Taxonomy" id="941824"/>
    <lineage>
        <taxon>Bacteria</taxon>
        <taxon>Bacillati</taxon>
        <taxon>Bacillota</taxon>
        <taxon>Clostridia</taxon>
        <taxon>Eubacteriales</taxon>
        <taxon>Clostridiaceae</taxon>
        <taxon>Thermobrachium</taxon>
    </lineage>
</organism>
<feature type="signal peptide" evidence="2">
    <location>
        <begin position="1"/>
        <end position="22"/>
    </location>
</feature>
<sequence>MKKKLLLIVAMLVISISAISFAGSLQNKLQGKDSKKIVESNKQSKLENKEVKKEDIQKQTKPDNKNSKQSSNIKEKNNQKQIENKQTAKQQKSNGVSTLTDNKKNTLESRNTIKKPNVYIIDTINNKVIYKGYVEINSKTAAEVTLKVLIENKISYRTKGTGSSIYFSSIAGLRERDYGEKSGWCYYVNGVKAPVGAGGYILKNGDILEWKYLEDGLK</sequence>
<proteinExistence type="predicted"/>
<dbReference type="Pfam" id="PF14478">
    <property type="entry name" value="DUF4430"/>
    <property type="match status" value="1"/>
</dbReference>
<feature type="compositionally biased region" description="Polar residues" evidence="1">
    <location>
        <begin position="87"/>
        <end position="100"/>
    </location>
</feature>